<keyword evidence="6 7" id="KW-0472">Membrane</keyword>
<keyword evidence="3" id="KW-1003">Cell membrane</keyword>
<evidence type="ECO:0000313" key="9">
    <source>
        <dbReference type="Proteomes" id="UP000186132"/>
    </source>
</evidence>
<dbReference type="GO" id="GO:0009306">
    <property type="term" value="P:protein secretion"/>
    <property type="evidence" value="ECO:0007669"/>
    <property type="project" value="InterPro"/>
</dbReference>
<feature type="transmembrane region" description="Helical" evidence="7">
    <location>
        <begin position="191"/>
        <end position="213"/>
    </location>
</feature>
<dbReference type="PANTHER" id="PTHR30161">
    <property type="entry name" value="FLAGELLAR EXPORT PROTEIN, MEMBRANE FLHA SUBUNIT-RELATED"/>
    <property type="match status" value="1"/>
</dbReference>
<dbReference type="Proteomes" id="UP000186132">
    <property type="component" value="Unassembled WGS sequence"/>
</dbReference>
<dbReference type="InterPro" id="IPR042196">
    <property type="entry name" value="FHIPEP_4"/>
</dbReference>
<dbReference type="InterPro" id="IPR042193">
    <property type="entry name" value="FHIPEP_3"/>
</dbReference>
<dbReference type="OrthoDB" id="9759185at2"/>
<dbReference type="EMBL" id="FQVU01000002">
    <property type="protein sequence ID" value="SHG28223.1"/>
    <property type="molecule type" value="Genomic_DNA"/>
</dbReference>
<keyword evidence="9" id="KW-1185">Reference proteome</keyword>
<evidence type="ECO:0000256" key="4">
    <source>
        <dbReference type="ARBA" id="ARBA00022692"/>
    </source>
</evidence>
<evidence type="ECO:0000256" key="3">
    <source>
        <dbReference type="ARBA" id="ARBA00022475"/>
    </source>
</evidence>
<feature type="transmembrane region" description="Helical" evidence="7">
    <location>
        <begin position="96"/>
        <end position="122"/>
    </location>
</feature>
<keyword evidence="8" id="KW-0969">Cilium</keyword>
<dbReference type="PANTHER" id="PTHR30161:SF1">
    <property type="entry name" value="FLAGELLAR BIOSYNTHESIS PROTEIN FLHA-RELATED"/>
    <property type="match status" value="1"/>
</dbReference>
<dbReference type="GO" id="GO:0005886">
    <property type="term" value="C:plasma membrane"/>
    <property type="evidence" value="ECO:0007669"/>
    <property type="project" value="UniProtKB-SubCell"/>
</dbReference>
<evidence type="ECO:0000256" key="2">
    <source>
        <dbReference type="ARBA" id="ARBA00008835"/>
    </source>
</evidence>
<dbReference type="Gene3D" id="3.40.30.60">
    <property type="entry name" value="FHIPEP family, domain 1"/>
    <property type="match status" value="1"/>
</dbReference>
<evidence type="ECO:0000256" key="6">
    <source>
        <dbReference type="ARBA" id="ARBA00023136"/>
    </source>
</evidence>
<name>A0A1M5IKB0_9ACTN</name>
<sequence>MKPSRLSQLAVPIGVVSIVVMLVVPMPATLLDILIAGNMTGAVLVVLTSMYVKRPLEFSSFPSLLLIATLLRLALNISATRLVLTDGFAGNVINAFGHFVIGGSLVIGLVIFAILLVIQFVVITNGAGRVAEVGARFTLDAMPGKQMAIDADLNAGLIDEQTARTRRAEIASEADFYGAMDGATRFVKGDAIAAILITFINLIGGFAIGVLEHGIPVSEALSKYSLLSIGDGLVSQIPALLLSVSTGLIVTRSSDSDDMGTVVSRQLGNNRKALQIAGAGALGLCLVPGLPKLPFLLVGGALLFMASKRKAAEAVEAAEAETAATGAQAAPAQSDEDALRAELAVDPLELVLSPDLVSLVSGAGADLLDRVKLLRRSLATELGVVMPPVRTRDNVSLPQSTYAININGVEVARGLAPAGTALAIGDGIDGLPGREAREPVFGVDGKWIPVEMRGQAELLGATVVDRSSLIITHLSEAVRQHASRLLGREDVAAATKALKRTHPVVVEDLTPALLSLGEIQRVLHALLDESVSIRDLVRIFEALSVAAKGGTDPDRLVEAARAALAPALVAGQATAGTLDVLTIEPRLQQTLLESVRPSEGGAQLVIEPGLAELLMSGIAEQFTTHSAQGSKPVLVCAAQIRMPLRRLLRLSLPGMAVLSYPELAASSVSVNALGVIDDVRNLVP</sequence>
<comment type="similarity">
    <text evidence="2">Belongs to the FHIPEP (flagella/HR/invasion proteins export pore) family.</text>
</comment>
<dbReference type="Gene3D" id="1.10.8.540">
    <property type="entry name" value="FHIPEP family, domain 3"/>
    <property type="match status" value="1"/>
</dbReference>
<dbReference type="InterPro" id="IPR001712">
    <property type="entry name" value="T3SS_FHIPEP"/>
</dbReference>
<keyword evidence="8" id="KW-0282">Flagellum</keyword>
<dbReference type="InterPro" id="IPR042194">
    <property type="entry name" value="FHIPEP_1"/>
</dbReference>
<dbReference type="GO" id="GO:0044780">
    <property type="term" value="P:bacterial-type flagellum assembly"/>
    <property type="evidence" value="ECO:0007669"/>
    <property type="project" value="TreeGrafter"/>
</dbReference>
<feature type="transmembrane region" description="Helical" evidence="7">
    <location>
        <begin position="273"/>
        <end position="306"/>
    </location>
</feature>
<keyword evidence="4 7" id="KW-0812">Transmembrane</keyword>
<dbReference type="RefSeq" id="WP_073389012.1">
    <property type="nucleotide sequence ID" value="NZ_FQVU01000002.1"/>
</dbReference>
<dbReference type="Gene3D" id="3.40.50.12790">
    <property type="entry name" value="FHIPEP family, domain 4"/>
    <property type="match status" value="1"/>
</dbReference>
<feature type="transmembrane region" description="Helical" evidence="7">
    <location>
        <begin position="64"/>
        <end position="84"/>
    </location>
</feature>
<feature type="transmembrane region" description="Helical" evidence="7">
    <location>
        <begin position="233"/>
        <end position="252"/>
    </location>
</feature>
<protein>
    <submittedName>
        <fullName evidence="8">Flagellar biosynthesis protein FlhA</fullName>
    </submittedName>
</protein>
<dbReference type="AlphaFoldDB" id="A0A1M5IKB0"/>
<gene>
    <name evidence="8" type="ORF">SAMN05443575_1909</name>
</gene>
<evidence type="ECO:0000313" key="8">
    <source>
        <dbReference type="EMBL" id="SHG28223.1"/>
    </source>
</evidence>
<dbReference type="PRINTS" id="PR00949">
    <property type="entry name" value="TYPE3IMAPROT"/>
</dbReference>
<keyword evidence="5 7" id="KW-1133">Transmembrane helix</keyword>
<comment type="subcellular location">
    <subcellularLocation>
        <location evidence="1">Cell membrane</location>
        <topology evidence="1">Multi-pass membrane protein</topology>
    </subcellularLocation>
</comment>
<evidence type="ECO:0000256" key="7">
    <source>
        <dbReference type="SAM" id="Phobius"/>
    </source>
</evidence>
<evidence type="ECO:0000256" key="5">
    <source>
        <dbReference type="ARBA" id="ARBA00022989"/>
    </source>
</evidence>
<proteinExistence type="inferred from homology"/>
<dbReference type="STRING" id="1206085.SAMN05443575_1909"/>
<organism evidence="8 9">
    <name type="scientific">Jatrophihabitans endophyticus</name>
    <dbReference type="NCBI Taxonomy" id="1206085"/>
    <lineage>
        <taxon>Bacteria</taxon>
        <taxon>Bacillati</taxon>
        <taxon>Actinomycetota</taxon>
        <taxon>Actinomycetes</taxon>
        <taxon>Jatrophihabitantales</taxon>
        <taxon>Jatrophihabitantaceae</taxon>
        <taxon>Jatrophihabitans</taxon>
    </lineage>
</organism>
<dbReference type="InterPro" id="IPR025505">
    <property type="entry name" value="FHIPEP_CS"/>
</dbReference>
<dbReference type="Pfam" id="PF00771">
    <property type="entry name" value="FHIPEP"/>
    <property type="match status" value="1"/>
</dbReference>
<reference evidence="8 9" key="1">
    <citation type="submission" date="2016-11" db="EMBL/GenBank/DDBJ databases">
        <authorList>
            <person name="Jaros S."/>
            <person name="Januszkiewicz K."/>
            <person name="Wedrychowicz H."/>
        </authorList>
    </citation>
    <scope>NUCLEOTIDE SEQUENCE [LARGE SCALE GENOMIC DNA]</scope>
    <source>
        <strain evidence="8 9">DSM 45627</strain>
    </source>
</reference>
<accession>A0A1M5IKB0</accession>
<feature type="transmembrane region" description="Helical" evidence="7">
    <location>
        <begin position="9"/>
        <end position="27"/>
    </location>
</feature>
<evidence type="ECO:0000256" key="1">
    <source>
        <dbReference type="ARBA" id="ARBA00004651"/>
    </source>
</evidence>
<keyword evidence="8" id="KW-0966">Cell projection</keyword>
<dbReference type="PIRSF" id="PIRSF005419">
    <property type="entry name" value="FlhA"/>
    <property type="match status" value="1"/>
</dbReference>
<feature type="transmembrane region" description="Helical" evidence="7">
    <location>
        <begin position="33"/>
        <end position="52"/>
    </location>
</feature>
<dbReference type="PROSITE" id="PS00994">
    <property type="entry name" value="FHIPEP"/>
    <property type="match status" value="1"/>
</dbReference>